<dbReference type="Proteomes" id="UP001642520">
    <property type="component" value="Unassembled WGS sequence"/>
</dbReference>
<evidence type="ECO:0000256" key="1">
    <source>
        <dbReference type="SAM" id="MobiDB-lite"/>
    </source>
</evidence>
<keyword evidence="4" id="KW-1185">Reference proteome</keyword>
<sequence>MIFKMVSLLPFLSLIIHFSVSQRIDRDNFVPTNPDTFVLINPKQIPRLEKTVRHFFSRMVEPIDKSLQFNSTSSGARDLQLIIRTLCSCVRKRLMRFADECGLSNTVQRYRQSSDNDPLSEDWYSEMVLQGLYVVRDLGNMINEIGSIVDQYFGEGIMTLQKKKQLSTRQGDSFQFLGVVHDAAEFSENIARCLRNSSNTKLHKSSTNLSRSLLDMTRRQTPKATLEALKSTAKDVSYVSALKERSKRKPLHVFICFTMANNEGINYDDCVRDLQRLDACLHSLKQRTKERRYVDVDAETWTKAIERLSDCEIRTNADGSAEVSCKTTRRLPRKTGRRTRYVLERMLGGEVARRPPLRRAVDDLGETLSRSEWGQRFVDELCRYVGIYEDGQERLRKASKLVGKDGSAVGRRREVSEALKVYKKGLLLKTMDAISRVHRSTTNFETFFAEGMKDTLKEAWKGHVKLLSSLMDWMNKLLELHVGQSSSEKGQSSSDASASLADSSVDEDSNSESLQQLARSRSVTLRDVDSSMNGLMESMNRLSKYRGVNNKSMLSCIANNLLLVNVLMETIGFVSSLFCFGHGNHEQSSMEFDDERSRFRRSLLSLDYNEIVGLVPGYFLVELNENLTEPFWNVNEMK</sequence>
<feature type="region of interest" description="Disordered" evidence="1">
    <location>
        <begin position="484"/>
        <end position="522"/>
    </location>
</feature>
<feature type="chain" id="PRO_5045903772" evidence="2">
    <location>
        <begin position="22"/>
        <end position="638"/>
    </location>
</feature>
<gene>
    <name evidence="3" type="ORF">XYLVIOL_LOCUS3486</name>
</gene>
<evidence type="ECO:0000313" key="3">
    <source>
        <dbReference type="EMBL" id="CAL7938784.1"/>
    </source>
</evidence>
<evidence type="ECO:0000256" key="2">
    <source>
        <dbReference type="SAM" id="SignalP"/>
    </source>
</evidence>
<dbReference type="EMBL" id="CAXAJV020001289">
    <property type="protein sequence ID" value="CAL7938784.1"/>
    <property type="molecule type" value="Genomic_DNA"/>
</dbReference>
<name>A0ABP1NCQ7_XYLVO</name>
<feature type="compositionally biased region" description="Low complexity" evidence="1">
    <location>
        <begin position="484"/>
        <end position="503"/>
    </location>
</feature>
<reference evidence="3 4" key="1">
    <citation type="submission" date="2024-08" db="EMBL/GenBank/DDBJ databases">
        <authorList>
            <person name="Will J Nash"/>
            <person name="Angela Man"/>
            <person name="Seanna McTaggart"/>
            <person name="Kendall Baker"/>
            <person name="Tom Barker"/>
            <person name="Leah Catchpole"/>
            <person name="Alex Durrant"/>
            <person name="Karim Gharbi"/>
            <person name="Naomi Irish"/>
            <person name="Gemy Kaithakottil"/>
            <person name="Debby Ku"/>
            <person name="Aaliyah Providence"/>
            <person name="Felix Shaw"/>
            <person name="David Swarbreck"/>
            <person name="Chris Watkins"/>
            <person name="Ann M. McCartney"/>
            <person name="Giulio Formenti"/>
            <person name="Alice Mouton"/>
            <person name="Noel Vella"/>
            <person name="Bjorn M von Reumont"/>
            <person name="Adriana Vella"/>
            <person name="Wilfried Haerty"/>
        </authorList>
    </citation>
    <scope>NUCLEOTIDE SEQUENCE [LARGE SCALE GENOMIC DNA]</scope>
</reference>
<accession>A0ABP1NCQ7</accession>
<evidence type="ECO:0000313" key="4">
    <source>
        <dbReference type="Proteomes" id="UP001642520"/>
    </source>
</evidence>
<comment type="caution">
    <text evidence="3">The sequence shown here is derived from an EMBL/GenBank/DDBJ whole genome shotgun (WGS) entry which is preliminary data.</text>
</comment>
<proteinExistence type="predicted"/>
<organism evidence="3 4">
    <name type="scientific">Xylocopa violacea</name>
    <name type="common">Violet carpenter bee</name>
    <name type="synonym">Apis violacea</name>
    <dbReference type="NCBI Taxonomy" id="135666"/>
    <lineage>
        <taxon>Eukaryota</taxon>
        <taxon>Metazoa</taxon>
        <taxon>Ecdysozoa</taxon>
        <taxon>Arthropoda</taxon>
        <taxon>Hexapoda</taxon>
        <taxon>Insecta</taxon>
        <taxon>Pterygota</taxon>
        <taxon>Neoptera</taxon>
        <taxon>Endopterygota</taxon>
        <taxon>Hymenoptera</taxon>
        <taxon>Apocrita</taxon>
        <taxon>Aculeata</taxon>
        <taxon>Apoidea</taxon>
        <taxon>Anthophila</taxon>
        <taxon>Apidae</taxon>
        <taxon>Xylocopa</taxon>
        <taxon>Xylocopa</taxon>
    </lineage>
</organism>
<protein>
    <submittedName>
        <fullName evidence="3">Uncharacterized protein</fullName>
    </submittedName>
</protein>
<feature type="signal peptide" evidence="2">
    <location>
        <begin position="1"/>
        <end position="21"/>
    </location>
</feature>
<keyword evidence="2" id="KW-0732">Signal</keyword>